<dbReference type="EMBL" id="QYUM01000003">
    <property type="protein sequence ID" value="RJF90185.1"/>
    <property type="molecule type" value="Genomic_DNA"/>
</dbReference>
<reference evidence="1 2" key="1">
    <citation type="submission" date="2018-09" db="EMBL/GenBank/DDBJ databases">
        <authorList>
            <person name="Zhu H."/>
        </authorList>
    </citation>
    <scope>NUCLEOTIDE SEQUENCE [LARGE SCALE GENOMIC DNA]</scope>
    <source>
        <strain evidence="1 2">K2R01-6</strain>
    </source>
</reference>
<keyword evidence="2" id="KW-1185">Reference proteome</keyword>
<dbReference type="OrthoDB" id="10017868at2"/>
<sequence length="92" mass="9499">MPAVFGLSSPSFIIEHGGKYYLTLSVLEYDPAAASDDTLGAGVRAIAAAFNGATPKLSAVKVSTSLTSAAQTRPRNVNMISMAQTNPIAPDD</sequence>
<protein>
    <submittedName>
        <fullName evidence="1">Uncharacterized protein</fullName>
    </submittedName>
</protein>
<gene>
    <name evidence="1" type="ORF">D3876_07810</name>
</gene>
<dbReference type="AlphaFoldDB" id="A0A418WJJ0"/>
<proteinExistence type="predicted"/>
<organism evidence="1 2">
    <name type="scientific">Sphingomonas cavernae</name>
    <dbReference type="NCBI Taxonomy" id="2320861"/>
    <lineage>
        <taxon>Bacteria</taxon>
        <taxon>Pseudomonadati</taxon>
        <taxon>Pseudomonadota</taxon>
        <taxon>Alphaproteobacteria</taxon>
        <taxon>Sphingomonadales</taxon>
        <taxon>Sphingomonadaceae</taxon>
        <taxon>Sphingomonas</taxon>
    </lineage>
</organism>
<name>A0A418WJJ0_9SPHN</name>
<dbReference type="RefSeq" id="WP_119761179.1">
    <property type="nucleotide sequence ID" value="NZ_QYUM01000003.1"/>
</dbReference>
<comment type="caution">
    <text evidence="1">The sequence shown here is derived from an EMBL/GenBank/DDBJ whole genome shotgun (WGS) entry which is preliminary data.</text>
</comment>
<evidence type="ECO:0000313" key="1">
    <source>
        <dbReference type="EMBL" id="RJF90185.1"/>
    </source>
</evidence>
<dbReference type="Proteomes" id="UP000286100">
    <property type="component" value="Unassembled WGS sequence"/>
</dbReference>
<accession>A0A418WJJ0</accession>
<evidence type="ECO:0000313" key="2">
    <source>
        <dbReference type="Proteomes" id="UP000286100"/>
    </source>
</evidence>